<reference evidence="3" key="1">
    <citation type="submission" date="2023-10" db="EMBL/GenBank/DDBJ databases">
        <title>Genome analysis and identification of Salinococcus sp. Bachu38 nov., a PGPR from the rhizosphere of Tamarix.</title>
        <authorList>
            <person name="Liang Z."/>
            <person name="Zhang X."/>
            <person name="Jia J."/>
            <person name="Chen X."/>
            <person name="Wang Y."/>
            <person name="Wang Q."/>
            <person name="Wang R."/>
        </authorList>
    </citation>
    <scope>NUCLEOTIDE SEQUENCE [LARGE SCALE GENOMIC DNA]</scope>
    <source>
        <strain evidence="3">Bachu38</strain>
    </source>
</reference>
<sequence>MKNIPVFIITPMVLFLFLILITDFGNAIGGVFIYLLVMLARFLFDRLKRRKENHNKGSGN</sequence>
<dbReference type="RefSeq" id="WP_342388242.1">
    <property type="nucleotide sequence ID" value="NZ_CP138333.2"/>
</dbReference>
<evidence type="ECO:0000313" key="2">
    <source>
        <dbReference type="EMBL" id="WZX29688.1"/>
    </source>
</evidence>
<evidence type="ECO:0000256" key="1">
    <source>
        <dbReference type="SAM" id="Phobius"/>
    </source>
</evidence>
<keyword evidence="1" id="KW-0812">Transmembrane</keyword>
<dbReference type="Proteomes" id="UP001455384">
    <property type="component" value="Chromosome"/>
</dbReference>
<organism evidence="2 3">
    <name type="scientific">Salinicoccus bachuensis</name>
    <dbReference type="NCBI Taxonomy" id="3136731"/>
    <lineage>
        <taxon>Bacteria</taxon>
        <taxon>Bacillati</taxon>
        <taxon>Bacillota</taxon>
        <taxon>Bacilli</taxon>
        <taxon>Bacillales</taxon>
        <taxon>Staphylococcaceae</taxon>
        <taxon>Salinicoccus</taxon>
    </lineage>
</organism>
<feature type="transmembrane region" description="Helical" evidence="1">
    <location>
        <begin position="27"/>
        <end position="44"/>
    </location>
</feature>
<keyword evidence="1" id="KW-0472">Membrane</keyword>
<dbReference type="EMBL" id="CP138333">
    <property type="protein sequence ID" value="WZX29688.1"/>
    <property type="molecule type" value="Genomic_DNA"/>
</dbReference>
<keyword evidence="3" id="KW-1185">Reference proteome</keyword>
<accession>A0ABZ3CI17</accession>
<proteinExistence type="predicted"/>
<gene>
    <name evidence="2" type="ORF">RQP18_00520</name>
</gene>
<evidence type="ECO:0000313" key="3">
    <source>
        <dbReference type="Proteomes" id="UP001455384"/>
    </source>
</evidence>
<feature type="transmembrane region" description="Helical" evidence="1">
    <location>
        <begin position="5"/>
        <end position="21"/>
    </location>
</feature>
<keyword evidence="1" id="KW-1133">Transmembrane helix</keyword>
<protein>
    <submittedName>
        <fullName evidence="2">Uncharacterized protein</fullName>
    </submittedName>
</protein>
<name>A0ABZ3CI17_9STAP</name>